<proteinExistence type="predicted"/>
<dbReference type="STRING" id="1048340.SAMN05444487_1332"/>
<feature type="domain" description="MACPF" evidence="1">
    <location>
        <begin position="1"/>
        <end position="333"/>
    </location>
</feature>
<protein>
    <submittedName>
        <fullName evidence="2">MAC/Perforin domain-containing protein</fullName>
    </submittedName>
</protein>
<accession>A0A1H3D173</accession>
<dbReference type="RefSeq" id="WP_177168126.1">
    <property type="nucleotide sequence ID" value="NZ_FNNQ01000033.1"/>
</dbReference>
<keyword evidence="3" id="KW-1185">Reference proteome</keyword>
<dbReference type="PROSITE" id="PS51412">
    <property type="entry name" value="MACPF_2"/>
    <property type="match status" value="1"/>
</dbReference>
<dbReference type="AlphaFoldDB" id="A0A1H3D173"/>
<dbReference type="Proteomes" id="UP000198534">
    <property type="component" value="Unassembled WGS sequence"/>
</dbReference>
<dbReference type="InterPro" id="IPR020864">
    <property type="entry name" value="MACPF"/>
</dbReference>
<name>A0A1H3D173_9BACL</name>
<evidence type="ECO:0000259" key="1">
    <source>
        <dbReference type="PROSITE" id="PS51412"/>
    </source>
</evidence>
<gene>
    <name evidence="2" type="ORF">SAMN05444487_1332</name>
</gene>
<dbReference type="EMBL" id="FNNQ01000033">
    <property type="protein sequence ID" value="SDX59429.1"/>
    <property type="molecule type" value="Genomic_DNA"/>
</dbReference>
<evidence type="ECO:0000313" key="3">
    <source>
        <dbReference type="Proteomes" id="UP000198534"/>
    </source>
</evidence>
<sequence>MCALLQTTKVVDGSTTFLGFGINTLGDTSVGSALAPIFDPAKSTMMKEYIFPQAMDAGTFLIPAYASGDHCTETQKSYTRMISAATRTETQEKNSVDIGFGKPGFINGFDGSFTPASRTENYFYCYFLDYTVTGTICVSTSPESDPFLSDAFISDVNMLPATFDKANPSNVTAWFNFFQKYGGYYVSDLIYGGVFQYYNAVTTVEDLPRDQIDINFGANIEGINTGISAGITDTYQTYKRNSSFQFSTIGGQIFLYFDPRAVETDADAMKAFNAIKAWKKTIPMDPNVQTDIRVKAIADLPLVTSRGLGGAMSAAFDYYFTLHSPTIRVELQPPSQRQFSFVGPFPPESSNKPIITIAGTNVNDLKTPVTQMLPEQCASFNMGFQVVILDSATIPAAESVLWNKYYPANNYPVDVDPTCNKGVPVTVPFFNKVDIDNLNLYGDFVDDFSNSANNLNIPDNLFIFSTYNMPTSFFPDFNMNAILLGNGASTRGDAYTSGTVGTYQNWVNSPRQEGERGFNTIVLNVNIPATYTLIGRITSSDTGAEVFGATMDGLRTSISSILEVNIYKKAIDDLRPAIALNQATVNVATIPPNIL</sequence>
<organism evidence="2 3">
    <name type="scientific">Marininema mesophilum</name>
    <dbReference type="NCBI Taxonomy" id="1048340"/>
    <lineage>
        <taxon>Bacteria</taxon>
        <taxon>Bacillati</taxon>
        <taxon>Bacillota</taxon>
        <taxon>Bacilli</taxon>
        <taxon>Bacillales</taxon>
        <taxon>Thermoactinomycetaceae</taxon>
        <taxon>Marininema</taxon>
    </lineage>
</organism>
<dbReference type="Pfam" id="PF01823">
    <property type="entry name" value="MACPF"/>
    <property type="match status" value="1"/>
</dbReference>
<evidence type="ECO:0000313" key="2">
    <source>
        <dbReference type="EMBL" id="SDX59429.1"/>
    </source>
</evidence>
<reference evidence="2 3" key="1">
    <citation type="submission" date="2016-10" db="EMBL/GenBank/DDBJ databases">
        <authorList>
            <person name="de Groot N.N."/>
        </authorList>
    </citation>
    <scope>NUCLEOTIDE SEQUENCE [LARGE SCALE GENOMIC DNA]</scope>
    <source>
        <strain evidence="2 3">DSM 45610</strain>
    </source>
</reference>